<evidence type="ECO:0000313" key="3">
    <source>
        <dbReference type="Proteomes" id="UP000197003"/>
    </source>
</evidence>
<dbReference type="OrthoDB" id="5293028at2"/>
<feature type="signal peptide" evidence="1">
    <location>
        <begin position="1"/>
        <end position="19"/>
    </location>
</feature>
<gene>
    <name evidence="2" type="ORF">B9G79_08530</name>
</gene>
<feature type="chain" id="PRO_5012644862" evidence="1">
    <location>
        <begin position="20"/>
        <end position="167"/>
    </location>
</feature>
<name>A0A1Z3N833_BDEBC</name>
<protein>
    <submittedName>
        <fullName evidence="2">Uncharacterized protein</fullName>
    </submittedName>
</protein>
<evidence type="ECO:0000313" key="2">
    <source>
        <dbReference type="EMBL" id="ASD63616.1"/>
    </source>
</evidence>
<dbReference type="EMBL" id="CP020946">
    <property type="protein sequence ID" value="ASD63616.1"/>
    <property type="molecule type" value="Genomic_DNA"/>
</dbReference>
<dbReference type="AlphaFoldDB" id="A0A1Z3N833"/>
<proteinExistence type="predicted"/>
<keyword evidence="1" id="KW-0732">Signal</keyword>
<organism evidence="2 3">
    <name type="scientific">Bdellovibrio bacteriovorus</name>
    <dbReference type="NCBI Taxonomy" id="959"/>
    <lineage>
        <taxon>Bacteria</taxon>
        <taxon>Pseudomonadati</taxon>
        <taxon>Bdellovibrionota</taxon>
        <taxon>Bdellovibrionia</taxon>
        <taxon>Bdellovibrionales</taxon>
        <taxon>Pseudobdellovibrionaceae</taxon>
        <taxon>Bdellovibrio</taxon>
    </lineage>
</organism>
<accession>A0A1Z3N833</accession>
<dbReference type="Proteomes" id="UP000197003">
    <property type="component" value="Chromosome"/>
</dbReference>
<evidence type="ECO:0000256" key="1">
    <source>
        <dbReference type="SAM" id="SignalP"/>
    </source>
</evidence>
<sequence>MKKVLFTMAALLVSVSAHAVHQGSSWSEIFASRHAVVTHGYALGGIKLENACMTDTEIRSITPTRECAELVPRQVGNPNSEQGGYTEWVCARYETTTLAVSRSYEQPVCEEFTPANGDQTPECTRFGSKIVTVPRTIDTQVIITRGEADQSFWKRFTFPTCEGVYPH</sequence>
<reference evidence="2 3" key="1">
    <citation type="submission" date="2017-04" db="EMBL/GenBank/DDBJ databases">
        <title>Whole genome sequence of Bdellovibrio bacteriovorus strain SSB218315.</title>
        <authorList>
            <person name="Oyedara O."/>
            <person name="Rodriguez-Perez M.A."/>
        </authorList>
    </citation>
    <scope>NUCLEOTIDE SEQUENCE [LARGE SCALE GENOMIC DNA]</scope>
    <source>
        <strain evidence="2 3">SSB218315</strain>
    </source>
</reference>
<dbReference type="RefSeq" id="WP_088565145.1">
    <property type="nucleotide sequence ID" value="NZ_CP020946.1"/>
</dbReference>